<dbReference type="Proteomes" id="UP001268256">
    <property type="component" value="Unassembled WGS sequence"/>
</dbReference>
<dbReference type="PANTHER" id="PTHR35299">
    <property type="entry name" value="RUBISCO ACCUMULATION FACTOR 1"/>
    <property type="match status" value="1"/>
</dbReference>
<keyword evidence="2 6" id="KW-0602">Photosynthesis</keyword>
<evidence type="ECO:0000259" key="9">
    <source>
        <dbReference type="Pfam" id="PF18579"/>
    </source>
</evidence>
<comment type="domain">
    <text evidence="6">Has 3 domains, the N-terminal alpha-helical domain, an extended flexible linker and the C-terminal beta-sheet domain. The 2 C-terminal beta-sheet domains are swapped and pack against each other to form the dimer interface.</text>
</comment>
<evidence type="ECO:0000256" key="3">
    <source>
        <dbReference type="ARBA" id="ARBA00023186"/>
    </source>
</evidence>
<evidence type="ECO:0000256" key="1">
    <source>
        <dbReference type="ARBA" id="ARBA00022490"/>
    </source>
</evidence>
<evidence type="ECO:0000256" key="2">
    <source>
        <dbReference type="ARBA" id="ARBA00022531"/>
    </source>
</evidence>
<comment type="function">
    <text evidence="6">A major RuBisCO chaperone. Acts after GroEL-GroES chaperonin to fold and/or assemble the large subunit of RuBisCO (ccbL, rbcL). Cooperates with RbcX in RbcL folding, plays the major role in assembly of dimers into RbcL(8)-Raf1(8) intermediate complexes. RbcS replaces Raf1, leading to holoenzyme formation.</text>
</comment>
<dbReference type="Pfam" id="PF18579">
    <property type="entry name" value="Raf1_HTH"/>
    <property type="match status" value="1"/>
</dbReference>
<reference evidence="11" key="1">
    <citation type="submission" date="2023-07" db="EMBL/GenBank/DDBJ databases">
        <authorList>
            <person name="Luz R."/>
            <person name="Cordeiro R."/>
            <person name="Fonseca A."/>
            <person name="Goncalves V."/>
        </authorList>
    </citation>
    <scope>NUCLEOTIDE SEQUENCE [LARGE SCALE GENOMIC DNA]</scope>
    <source>
        <strain evidence="11">BACA0444</strain>
    </source>
</reference>
<dbReference type="HAMAP" id="MF_00856">
    <property type="entry name" value="Raf1"/>
    <property type="match status" value="1"/>
</dbReference>
<organism evidence="10 11">
    <name type="scientific">Pseudocalidococcus azoricus BACA0444</name>
    <dbReference type="NCBI Taxonomy" id="2918990"/>
    <lineage>
        <taxon>Bacteria</taxon>
        <taxon>Bacillati</taxon>
        <taxon>Cyanobacteriota</taxon>
        <taxon>Cyanophyceae</taxon>
        <taxon>Acaryochloridales</taxon>
        <taxon>Thermosynechococcaceae</taxon>
        <taxon>Pseudocalidococcus</taxon>
        <taxon>Pseudocalidococcus azoricus</taxon>
    </lineage>
</organism>
<evidence type="ECO:0000259" key="8">
    <source>
        <dbReference type="Pfam" id="PF18578"/>
    </source>
</evidence>
<keyword evidence="1 6" id="KW-0963">Cytoplasm</keyword>
<dbReference type="EMBL" id="JAVMIP010000005">
    <property type="protein sequence ID" value="MDS3860681.1"/>
    <property type="molecule type" value="Genomic_DNA"/>
</dbReference>
<comment type="caution">
    <text evidence="6">Lacks conserved residue(s) required for the propagation of feature annotation.</text>
</comment>
<dbReference type="InterPro" id="IPR040858">
    <property type="entry name" value="Raf1_C"/>
</dbReference>
<keyword evidence="4 6" id="KW-0120">Carbon dioxide fixation</keyword>
<dbReference type="GO" id="GO:0110102">
    <property type="term" value="P:ribulose bisphosphate carboxylase complex assembly"/>
    <property type="evidence" value="ECO:0007669"/>
    <property type="project" value="UniProtKB-UniRule"/>
</dbReference>
<dbReference type="GO" id="GO:0015977">
    <property type="term" value="P:carbon fixation"/>
    <property type="evidence" value="ECO:0007669"/>
    <property type="project" value="UniProtKB-UniRule"/>
</dbReference>
<comment type="subcellular location">
    <subcellularLocation>
        <location evidence="6">Cytoplasm</location>
    </subcellularLocation>
</comment>
<name>A0AAE4JW51_9CYAN</name>
<keyword evidence="11" id="KW-1185">Reference proteome</keyword>
<evidence type="ECO:0000313" key="10">
    <source>
        <dbReference type="EMBL" id="MDS3860681.1"/>
    </source>
</evidence>
<evidence type="ECO:0000313" key="11">
    <source>
        <dbReference type="Proteomes" id="UP001268256"/>
    </source>
</evidence>
<feature type="domain" description="Rubisco accumulation factor 1 alpha-helical" evidence="8">
    <location>
        <begin position="84"/>
        <end position="188"/>
    </location>
</feature>
<feature type="domain" description="Rubisco accumulation factor 1 helix turn helix" evidence="9">
    <location>
        <begin position="13"/>
        <end position="71"/>
    </location>
</feature>
<dbReference type="InterPro" id="IPR046382">
    <property type="entry name" value="Raf1_cyn"/>
</dbReference>
<comment type="subunit">
    <text evidence="6">Homodimer. Forms an RbcL(8)-Raf1(8) complex. Forms complexes of many stoichiometries with RbcL with and without RbcS. RbcX and Raf1 can bind simultaneously to RbcL.</text>
</comment>
<evidence type="ECO:0000256" key="6">
    <source>
        <dbReference type="HAMAP-Rule" id="MF_00856"/>
    </source>
</evidence>
<evidence type="ECO:0000256" key="4">
    <source>
        <dbReference type="ARBA" id="ARBA00023300"/>
    </source>
</evidence>
<evidence type="ECO:0000256" key="5">
    <source>
        <dbReference type="ARBA" id="ARBA00023859"/>
    </source>
</evidence>
<dbReference type="AlphaFoldDB" id="A0AAE4JW51"/>
<evidence type="ECO:0000259" key="7">
    <source>
        <dbReference type="Pfam" id="PF18087"/>
    </source>
</evidence>
<sequence length="355" mass="39530">MTVETTQLSEPEITQILQKLRRKEGNWLDWASACQQLQKSGLSPQAIFEATGFEPIHQNQIITAIQVFKSLEAGPANSQTLAHFQQRASDCLYELRILNQQERVWGAELIQDRGLDSDGAHEIANALKNAGRITIPESFGQTGGDRVAAYYWNLARQQVDLVERSRLIAQGLSYAQANPARKALEALLLSTTVPTAKTAPRLPFYRLESEEEMPRIVPLVGQLPLTSQALAQVPQFTETGAFATLKSTQAGAFVPIPGWQVIRQAIEPMAILSKTTNLPNVPADQPCEEVLVIVDRGQRAWDPERYVLVMEGEDIRLAWLGTEAEVEILGQVILVLRPKRILDETATFNSWLIDE</sequence>
<dbReference type="InterPro" id="IPR037494">
    <property type="entry name" value="RAF1"/>
</dbReference>
<dbReference type="InterPro" id="IPR041358">
    <property type="entry name" value="Raf1_N"/>
</dbReference>
<keyword evidence="3 6" id="KW-0143">Chaperone</keyword>
<feature type="domain" description="Rubisco accumulation factor 1 C-terminal" evidence="7">
    <location>
        <begin position="202"/>
        <end position="340"/>
    </location>
</feature>
<comment type="caution">
    <text evidence="10">The sequence shown here is derived from an EMBL/GenBank/DDBJ whole genome shotgun (WGS) entry which is preliminary data.</text>
</comment>
<dbReference type="GO" id="GO:0005737">
    <property type="term" value="C:cytoplasm"/>
    <property type="evidence" value="ECO:0007669"/>
    <property type="project" value="UniProtKB-SubCell"/>
</dbReference>
<dbReference type="InterPro" id="IPR040781">
    <property type="entry name" value="Raf1_HTH"/>
</dbReference>
<protein>
    <recommendedName>
        <fullName evidence="5 6">RuBisCO accumulation factor 1</fullName>
    </recommendedName>
</protein>
<dbReference type="Pfam" id="PF18087">
    <property type="entry name" value="RuBisCo_chap_C"/>
    <property type="match status" value="1"/>
</dbReference>
<dbReference type="Pfam" id="PF18578">
    <property type="entry name" value="Raf1_N"/>
    <property type="match status" value="1"/>
</dbReference>
<accession>A0AAE4JW51</accession>
<dbReference type="GO" id="GO:0015979">
    <property type="term" value="P:photosynthesis"/>
    <property type="evidence" value="ECO:0007669"/>
    <property type="project" value="UniProtKB-KW"/>
</dbReference>
<comment type="similarity">
    <text evidence="6">Belongs to the RAF family.</text>
</comment>
<dbReference type="RefSeq" id="WP_322877949.1">
    <property type="nucleotide sequence ID" value="NZ_JAVMIP010000005.1"/>
</dbReference>
<dbReference type="PANTHER" id="PTHR35299:SF6">
    <property type="entry name" value="RUBISCO ACCUMULATION FACTOR 1"/>
    <property type="match status" value="1"/>
</dbReference>
<proteinExistence type="inferred from homology"/>
<gene>
    <name evidence="6" type="primary">raf1</name>
    <name evidence="10" type="ORF">RIF25_07630</name>
</gene>